<protein>
    <submittedName>
        <fullName evidence="2">DUF2589 domain-containing protein</fullName>
    </submittedName>
</protein>
<evidence type="ECO:0000256" key="1">
    <source>
        <dbReference type="SAM" id="MobiDB-lite"/>
    </source>
</evidence>
<evidence type="ECO:0000313" key="3">
    <source>
        <dbReference type="Proteomes" id="UP000477488"/>
    </source>
</evidence>
<dbReference type="Pfam" id="PF11655">
    <property type="entry name" value="DUF2589"/>
    <property type="match status" value="1"/>
</dbReference>
<comment type="caution">
    <text evidence="2">The sequence shown here is derived from an EMBL/GenBank/DDBJ whole genome shotgun (WGS) entry which is preliminary data.</text>
</comment>
<name>A0A6L5XI38_9BACT</name>
<organism evidence="2 3">
    <name type="scientific">Desulfovibrio porci</name>
    <dbReference type="NCBI Taxonomy" id="2605782"/>
    <lineage>
        <taxon>Bacteria</taxon>
        <taxon>Pseudomonadati</taxon>
        <taxon>Thermodesulfobacteriota</taxon>
        <taxon>Desulfovibrionia</taxon>
        <taxon>Desulfovibrionales</taxon>
        <taxon>Desulfovibrionaceae</taxon>
        <taxon>Desulfovibrio</taxon>
    </lineage>
</organism>
<keyword evidence="3" id="KW-1185">Reference proteome</keyword>
<reference evidence="2 3" key="1">
    <citation type="submission" date="2019-09" db="EMBL/GenBank/DDBJ databases">
        <title>In-depth cultivation of the pig gut microbiome towards novel bacterial diversity and tailored functional studies.</title>
        <authorList>
            <person name="Wylensek D."/>
            <person name="Hitch T.C.A."/>
            <person name="Clavel T."/>
        </authorList>
    </citation>
    <scope>NUCLEOTIDE SEQUENCE [LARGE SCALE GENOMIC DNA]</scope>
    <source>
        <strain evidence="2 3">PG-178-WT-4</strain>
    </source>
</reference>
<dbReference type="AlphaFoldDB" id="A0A6L5XI38"/>
<sequence>MKKPGMRAGAFRAFLRRALRNRIKTGVSIMRRMIALKSLLEAVAGALVGAQNGIDWLQLKHLRDFLHGDATPRTMKFRLPAPGAEEDALTEYHAPLLSLVAPQILGISSAELDFQVGLGDVEFESGRELPPQMRFMDIKKDASSGAMTYRTPKDILVDTSAPGGKSAPGALHIRLKVRGVEPRDGYTRLLTLLSQQQGGNFDPPDASAENGPARAAATADAE</sequence>
<dbReference type="EMBL" id="VUMH01000001">
    <property type="protein sequence ID" value="MSS26787.1"/>
    <property type="molecule type" value="Genomic_DNA"/>
</dbReference>
<dbReference type="InterPro" id="IPR024510">
    <property type="entry name" value="DUF2589"/>
</dbReference>
<feature type="region of interest" description="Disordered" evidence="1">
    <location>
        <begin position="194"/>
        <end position="222"/>
    </location>
</feature>
<dbReference type="Proteomes" id="UP000477488">
    <property type="component" value="Unassembled WGS sequence"/>
</dbReference>
<gene>
    <name evidence="2" type="ORF">FYJ44_01750</name>
</gene>
<evidence type="ECO:0000313" key="2">
    <source>
        <dbReference type="EMBL" id="MSS26787.1"/>
    </source>
</evidence>
<proteinExistence type="predicted"/>
<accession>A0A6L5XI38</accession>